<dbReference type="SUPFAM" id="SSF56112">
    <property type="entry name" value="Protein kinase-like (PK-like)"/>
    <property type="match status" value="1"/>
</dbReference>
<dbReference type="EMBL" id="CP043505">
    <property type="protein sequence ID" value="QEO13719.1"/>
    <property type="molecule type" value="Genomic_DNA"/>
</dbReference>
<dbReference type="GO" id="GO:0016773">
    <property type="term" value="F:phosphotransferase activity, alcohol group as acceptor"/>
    <property type="evidence" value="ECO:0007669"/>
    <property type="project" value="InterPro"/>
</dbReference>
<dbReference type="Proteomes" id="UP000324678">
    <property type="component" value="Chromosome"/>
</dbReference>
<dbReference type="OrthoDB" id="3638028at2"/>
<dbReference type="AlphaFoldDB" id="A0A5C1YFE8"/>
<name>A0A5C1YFE8_9MICO</name>
<dbReference type="KEGG" id="ail:FLP10_04245"/>
<dbReference type="InterPro" id="IPR011009">
    <property type="entry name" value="Kinase-like_dom_sf"/>
</dbReference>
<protein>
    <recommendedName>
        <fullName evidence="3">3'-kinase</fullName>
    </recommendedName>
</protein>
<evidence type="ECO:0008006" key="3">
    <source>
        <dbReference type="Google" id="ProtNLM"/>
    </source>
</evidence>
<dbReference type="Gene3D" id="3.90.1200.10">
    <property type="match status" value="1"/>
</dbReference>
<keyword evidence="2" id="KW-1185">Reference proteome</keyword>
<organism evidence="1 2">
    <name type="scientific">Agromyces intestinalis</name>
    <dbReference type="NCBI Taxonomy" id="2592652"/>
    <lineage>
        <taxon>Bacteria</taxon>
        <taxon>Bacillati</taxon>
        <taxon>Actinomycetota</taxon>
        <taxon>Actinomycetes</taxon>
        <taxon>Micrococcales</taxon>
        <taxon>Microbacteriaceae</taxon>
        <taxon>Agromyces</taxon>
    </lineage>
</organism>
<proteinExistence type="predicted"/>
<dbReference type="Pfam" id="PF04655">
    <property type="entry name" value="APH_6_hur"/>
    <property type="match status" value="1"/>
</dbReference>
<dbReference type="RefSeq" id="WP_149159742.1">
    <property type="nucleotide sequence ID" value="NZ_CP043505.1"/>
</dbReference>
<gene>
    <name evidence="1" type="ORF">FLP10_04245</name>
</gene>
<dbReference type="GO" id="GO:0019748">
    <property type="term" value="P:secondary metabolic process"/>
    <property type="evidence" value="ECO:0007669"/>
    <property type="project" value="InterPro"/>
</dbReference>
<dbReference type="InterPro" id="IPR006748">
    <property type="entry name" value="NH2Glyco/OHUrea_AB-resist_kin"/>
</dbReference>
<evidence type="ECO:0000313" key="2">
    <source>
        <dbReference type="Proteomes" id="UP000324678"/>
    </source>
</evidence>
<evidence type="ECO:0000313" key="1">
    <source>
        <dbReference type="EMBL" id="QEO13719.1"/>
    </source>
</evidence>
<sequence>MSSVGPSSPGRRAEGALLAKWMLRHDGEPLTTASSRLIPVRTADGEPAMLKLAHVEEEERGAHLLAALDGHGAARVLRLEGAAALLERATGHGDLARLPAQGRDDKATRIMSRAAQRLHDASRLVFDASDPPELIDLRTWFRELFARADAQSALHRRGADLANALLDDGPEPSVLHGDVHHGNVLDFGARGWLLIDPKALVGDALFDFCNLLCNPSLEFALRPGRLERQFAVVVHSARLTVDDAARLGHWLVAWCALSSTWFEIADDPGRAAQVAAIGERAVAAGLG</sequence>
<accession>A0A5C1YFE8</accession>
<reference evidence="1 2" key="1">
    <citation type="submission" date="2019-09" db="EMBL/GenBank/DDBJ databases">
        <title>Genome sequencing of strain KACC 19306.</title>
        <authorList>
            <person name="Heo J."/>
            <person name="Kim S.-J."/>
            <person name="Kim J.-S."/>
            <person name="Hong S.-B."/>
            <person name="Kwon S.-W."/>
        </authorList>
    </citation>
    <scope>NUCLEOTIDE SEQUENCE [LARGE SCALE GENOMIC DNA]</scope>
    <source>
        <strain evidence="1 2">KACC 19306</strain>
    </source>
</reference>